<dbReference type="Pfam" id="PF10191">
    <property type="entry name" value="COG7"/>
    <property type="match status" value="1"/>
</dbReference>
<name>A0A2T7NI40_POMCA</name>
<dbReference type="AlphaFoldDB" id="A0A2T7NI40"/>
<keyword evidence="9" id="KW-0175">Coiled coil</keyword>
<keyword evidence="6" id="KW-0333">Golgi apparatus</keyword>
<evidence type="ECO:0000313" key="11">
    <source>
        <dbReference type="Proteomes" id="UP000245119"/>
    </source>
</evidence>
<reference evidence="10 11" key="1">
    <citation type="submission" date="2018-04" db="EMBL/GenBank/DDBJ databases">
        <title>The genome of golden apple snail Pomacea canaliculata provides insight into stress tolerance and invasive adaptation.</title>
        <authorList>
            <person name="Liu C."/>
            <person name="Liu B."/>
            <person name="Ren Y."/>
            <person name="Zhang Y."/>
            <person name="Wang H."/>
            <person name="Li S."/>
            <person name="Jiang F."/>
            <person name="Yin L."/>
            <person name="Zhang G."/>
            <person name="Qian W."/>
            <person name="Fan W."/>
        </authorList>
    </citation>
    <scope>NUCLEOTIDE SEQUENCE [LARGE SCALE GENOMIC DNA]</scope>
    <source>
        <strain evidence="10">SZHN2017</strain>
        <tissue evidence="10">Muscle</tissue>
    </source>
</reference>
<dbReference type="Proteomes" id="UP000245119">
    <property type="component" value="Linkage Group LG12"/>
</dbReference>
<keyword evidence="5" id="KW-0653">Protein transport</keyword>
<accession>A0A2T7NI40</accession>
<sequence>MERKSRAALHRIDLARSLFVACTQVSTSSGHGESRNLRTATAVDLASPEVFDPRFYINTNVEVLRAGVRSAAAAKNHWLTHGIHEGLQGCGKFHSVQYLARYSDLHNAFGKDYQRAVEHYLTFGLKENRLGYLEGGYGNRWTVSDPSHGLFVSASRRMGGAIDSLVWNNHEFINAWDHGRELQMAMNFVPHGEAFNPTEGGGRTDSQADSTKTVIRHIHAAGKTLTSEVLPAFWMRANDPESVNVIDTYQYPFSKTVTLSCPGVAKACLVFQSTFTVAGDIPAYTVLQMEAPTGYMPSEFTVFRSVHLTSGQLVTYTNTHPVVASTADDRYAMGVYAPAGQDTDLFQYYGSHSFGSNPDSPSDTNKWNVVYRKNTFPRGSTHVQKYTVYICDYSKFMDDNFDAKEWVNSAFRCQREPGVSLDQHATTMVMKLQMLIQEVNNILEEASQQALQNLPRVVRELDAVKQESTLLQDQMRAVKQDIESVEKNTAQSMQTLLTLDEIKSRMKMTSDALKEADNWTTLSSDMEEVFQSQDIEKITEKLSGMQQSLQILVDTPDYMEKCQHLEKLKNRLEALVSPQLIAAFNSQNLEDTQRFTHIFEEMGRLPQLYKYYHKCCKTQILQSWKTIVETHSAGKLQEWMTELYDLLHSTWHLQIMWTSAVFKEPVPVIVDMLSDALLTLDPSLSSCFNSHLQQSSDILDALVELKQGSDRFAKSIETAVEAYLTDTAAEASSLERLLQAVYQPYRPYLVKYKDHEEVFDTVQLLSESVNKIFSAANMSNDRCRKLSNGCCYRALLEAYKTFFASYTREFRRVLVNIREKCRAGGTNEVEDWSHFQHSLRIIQTCGCLLMSMQDLDKQLITTILQTLAPLLQSWDYSRKHISRIQTLSFQASLFLSSEDEREALVAFVKKLEDGDTPSVLTEVMTDLGRLSEDVHKFAFEIVFAQLKNYLSNVSTMEVWTSQSSGGALTSDLPTFSMAPQEYITKIGQYLMTLPQHLEPFTIQDSPALTIALRHSKLPYTSEQEPPEHLADLWLESVARGTMHVFGEEMLKIPQLTSHGTKQLITDLEYLTNVLDDLGLQTSETLTQIDALLRARPEEFSERAELMPQRLAHTIASTRGLDV</sequence>
<organism evidence="10 11">
    <name type="scientific">Pomacea canaliculata</name>
    <name type="common">Golden apple snail</name>
    <dbReference type="NCBI Taxonomy" id="400727"/>
    <lineage>
        <taxon>Eukaryota</taxon>
        <taxon>Metazoa</taxon>
        <taxon>Spiralia</taxon>
        <taxon>Lophotrochozoa</taxon>
        <taxon>Mollusca</taxon>
        <taxon>Gastropoda</taxon>
        <taxon>Caenogastropoda</taxon>
        <taxon>Architaenioglossa</taxon>
        <taxon>Ampullarioidea</taxon>
        <taxon>Ampullariidae</taxon>
        <taxon>Pomacea</taxon>
    </lineage>
</organism>
<keyword evidence="11" id="KW-1185">Reference proteome</keyword>
<comment type="similarity">
    <text evidence="2">Belongs to the COG7 family.</text>
</comment>
<dbReference type="GO" id="GO:0006890">
    <property type="term" value="P:retrograde vesicle-mediated transport, Golgi to endoplasmic reticulum"/>
    <property type="evidence" value="ECO:0007669"/>
    <property type="project" value="TreeGrafter"/>
</dbReference>
<comment type="caution">
    <text evidence="10">The sequence shown here is derived from an EMBL/GenBank/DDBJ whole genome shotgun (WGS) entry which is preliminary data.</text>
</comment>
<keyword evidence="4" id="KW-0813">Transport</keyword>
<dbReference type="InterPro" id="IPR019335">
    <property type="entry name" value="COG7"/>
</dbReference>
<evidence type="ECO:0000256" key="6">
    <source>
        <dbReference type="ARBA" id="ARBA00023034"/>
    </source>
</evidence>
<evidence type="ECO:0000256" key="7">
    <source>
        <dbReference type="ARBA" id="ARBA00023136"/>
    </source>
</evidence>
<dbReference type="PANTHER" id="PTHR21443">
    <property type="entry name" value="CONSERVED OLIGOMERIC GOLGI COMPLEX COMPONENT 7"/>
    <property type="match status" value="1"/>
</dbReference>
<dbReference type="GO" id="GO:0006886">
    <property type="term" value="P:intracellular protein transport"/>
    <property type="evidence" value="ECO:0007669"/>
    <property type="project" value="InterPro"/>
</dbReference>
<dbReference type="STRING" id="400727.A0A2T7NI40"/>
<evidence type="ECO:0000256" key="4">
    <source>
        <dbReference type="ARBA" id="ARBA00022448"/>
    </source>
</evidence>
<dbReference type="GO" id="GO:0007030">
    <property type="term" value="P:Golgi organization"/>
    <property type="evidence" value="ECO:0007669"/>
    <property type="project" value="TreeGrafter"/>
</dbReference>
<evidence type="ECO:0000256" key="3">
    <source>
        <dbReference type="ARBA" id="ARBA00020984"/>
    </source>
</evidence>
<dbReference type="EMBL" id="PZQS01000012">
    <property type="protein sequence ID" value="PVD20816.1"/>
    <property type="molecule type" value="Genomic_DNA"/>
</dbReference>
<evidence type="ECO:0000256" key="8">
    <source>
        <dbReference type="ARBA" id="ARBA00031345"/>
    </source>
</evidence>
<proteinExistence type="inferred from homology"/>
<evidence type="ECO:0000313" key="10">
    <source>
        <dbReference type="EMBL" id="PVD20816.1"/>
    </source>
</evidence>
<dbReference type="OrthoDB" id="6105421at2759"/>
<dbReference type="GO" id="GO:0000139">
    <property type="term" value="C:Golgi membrane"/>
    <property type="evidence" value="ECO:0007669"/>
    <property type="project" value="UniProtKB-SubCell"/>
</dbReference>
<dbReference type="PANTHER" id="PTHR21443:SF0">
    <property type="entry name" value="CONSERVED OLIGOMERIC GOLGI COMPLEX SUBUNIT 7"/>
    <property type="match status" value="1"/>
</dbReference>
<keyword evidence="7" id="KW-0472">Membrane</keyword>
<protein>
    <recommendedName>
        <fullName evidence="3">Conserved oligomeric Golgi complex subunit 7</fullName>
    </recommendedName>
    <alternativeName>
        <fullName evidence="8">Component of oligomeric Golgi complex 7</fullName>
    </alternativeName>
</protein>
<evidence type="ECO:0000256" key="9">
    <source>
        <dbReference type="SAM" id="Coils"/>
    </source>
</evidence>
<comment type="subcellular location">
    <subcellularLocation>
        <location evidence="1">Golgi apparatus membrane</location>
        <topology evidence="1">Peripheral membrane protein</topology>
    </subcellularLocation>
</comment>
<feature type="coiled-coil region" evidence="9">
    <location>
        <begin position="429"/>
        <end position="488"/>
    </location>
</feature>
<evidence type="ECO:0000256" key="2">
    <source>
        <dbReference type="ARBA" id="ARBA00005831"/>
    </source>
</evidence>
<gene>
    <name evidence="10" type="ORF">C0Q70_18977</name>
</gene>
<dbReference type="GO" id="GO:0017119">
    <property type="term" value="C:Golgi transport complex"/>
    <property type="evidence" value="ECO:0007669"/>
    <property type="project" value="InterPro"/>
</dbReference>
<evidence type="ECO:0000256" key="5">
    <source>
        <dbReference type="ARBA" id="ARBA00022927"/>
    </source>
</evidence>
<evidence type="ECO:0000256" key="1">
    <source>
        <dbReference type="ARBA" id="ARBA00004395"/>
    </source>
</evidence>